<dbReference type="GeneID" id="28835255"/>
<dbReference type="EMBL" id="KV460210">
    <property type="protein sequence ID" value="OBT99925.1"/>
    <property type="molecule type" value="Genomic_DNA"/>
</dbReference>
<name>A0A1B8GVQ3_9PEZI</name>
<proteinExistence type="predicted"/>
<evidence type="ECO:0008006" key="3">
    <source>
        <dbReference type="Google" id="ProtNLM"/>
    </source>
</evidence>
<reference evidence="1 2" key="1">
    <citation type="submission" date="2016-03" db="EMBL/GenBank/DDBJ databases">
        <title>Comparative genomics of Pseudogymnoascus destructans, the fungus causing white-nose syndrome of bats.</title>
        <authorList>
            <person name="Palmer J.M."/>
            <person name="Drees K.P."/>
            <person name="Foster J.T."/>
            <person name="Lindner D.L."/>
        </authorList>
    </citation>
    <scope>NUCLEOTIDE SEQUENCE [LARGE SCALE GENOMIC DNA]</scope>
    <source>
        <strain evidence="1 2">UAMH 10579</strain>
    </source>
</reference>
<dbReference type="Proteomes" id="UP000091956">
    <property type="component" value="Unassembled WGS sequence"/>
</dbReference>
<dbReference type="CDD" id="cd09917">
    <property type="entry name" value="F-box_SF"/>
    <property type="match status" value="1"/>
</dbReference>
<evidence type="ECO:0000313" key="1">
    <source>
        <dbReference type="EMBL" id="OBT99925.1"/>
    </source>
</evidence>
<organism evidence="1 2">
    <name type="scientific">Pseudogymnoascus verrucosus</name>
    <dbReference type="NCBI Taxonomy" id="342668"/>
    <lineage>
        <taxon>Eukaryota</taxon>
        <taxon>Fungi</taxon>
        <taxon>Dikarya</taxon>
        <taxon>Ascomycota</taxon>
        <taxon>Pezizomycotina</taxon>
        <taxon>Leotiomycetes</taxon>
        <taxon>Thelebolales</taxon>
        <taxon>Thelebolaceae</taxon>
        <taxon>Pseudogymnoascus</taxon>
    </lineage>
</organism>
<evidence type="ECO:0000313" key="2">
    <source>
        <dbReference type="Proteomes" id="UP000091956"/>
    </source>
</evidence>
<dbReference type="RefSeq" id="XP_018133658.1">
    <property type="nucleotide sequence ID" value="XM_018271384.2"/>
</dbReference>
<sequence length="227" mass="26870">MAATGLIDRYLALPGELQSMILAFCTNNDLVCLSLANKKLHSLFALPKPASLFKNEILVSPRHLELLPIPHQCYTHSWAENSVRPFDRFYEHLCRPKGCFHDEKFDCELWTRLRDWMPNNTRYCGGCRRFTKRDKRRRKGACKCTRPGRQPTGNNWTYRKYIGFHRTFWKLHYTEADLAKVVRRYLDPRTNTSPYGLRERIKPSRKLIEHTSNQNYTQDSRGVWCEN</sequence>
<protein>
    <recommendedName>
        <fullName evidence="3">F-box domain-containing protein</fullName>
    </recommendedName>
</protein>
<keyword evidence="2" id="KW-1185">Reference proteome</keyword>
<dbReference type="AlphaFoldDB" id="A0A1B8GVQ3"/>
<dbReference type="OrthoDB" id="3435011at2759"/>
<gene>
    <name evidence="1" type="ORF">VE01_01869</name>
</gene>
<accession>A0A1B8GVQ3</accession>
<reference evidence="2" key="2">
    <citation type="journal article" date="2018" name="Nat. Commun.">
        <title>Extreme sensitivity to ultraviolet light in the fungal pathogen causing white-nose syndrome of bats.</title>
        <authorList>
            <person name="Palmer J.M."/>
            <person name="Drees K.P."/>
            <person name="Foster J.T."/>
            <person name="Lindner D.L."/>
        </authorList>
    </citation>
    <scope>NUCLEOTIDE SEQUENCE [LARGE SCALE GENOMIC DNA]</scope>
    <source>
        <strain evidence="2">UAMH 10579</strain>
    </source>
</reference>